<dbReference type="EMBL" id="SEUK01000048">
    <property type="protein sequence ID" value="KAA1160763.1"/>
    <property type="molecule type" value="Genomic_DNA"/>
</dbReference>
<evidence type="ECO:0000259" key="1">
    <source>
        <dbReference type="Pfam" id="PF13304"/>
    </source>
</evidence>
<dbReference type="InterPro" id="IPR027417">
    <property type="entry name" value="P-loop_NTPase"/>
</dbReference>
<dbReference type="Pfam" id="PF13304">
    <property type="entry name" value="AAA_21"/>
    <property type="match status" value="1"/>
</dbReference>
<comment type="caution">
    <text evidence="2">The sequence shown here is derived from an EMBL/GenBank/DDBJ whole genome shotgun (WGS) entry which is preliminary data.</text>
</comment>
<name>A0AB73BHZ5_9GAMM</name>
<dbReference type="RefSeq" id="WP_149614256.1">
    <property type="nucleotide sequence ID" value="NZ_SEUK01000048.1"/>
</dbReference>
<dbReference type="Proteomes" id="UP000324162">
    <property type="component" value="Unassembled WGS sequence"/>
</dbReference>
<dbReference type="GO" id="GO:0016887">
    <property type="term" value="F:ATP hydrolysis activity"/>
    <property type="evidence" value="ECO:0007669"/>
    <property type="project" value="InterPro"/>
</dbReference>
<evidence type="ECO:0000313" key="2">
    <source>
        <dbReference type="EMBL" id="KAA1160763.1"/>
    </source>
</evidence>
<dbReference type="Gene3D" id="3.40.50.300">
    <property type="entry name" value="P-loop containing nucleotide triphosphate hydrolases"/>
    <property type="match status" value="1"/>
</dbReference>
<dbReference type="InterPro" id="IPR051396">
    <property type="entry name" value="Bact_Antivir_Def_Nuclease"/>
</dbReference>
<dbReference type="SUPFAM" id="SSF52540">
    <property type="entry name" value="P-loop containing nucleoside triphosphate hydrolases"/>
    <property type="match status" value="1"/>
</dbReference>
<gene>
    <name evidence="2" type="ORF">EU508_09960</name>
</gene>
<dbReference type="InterPro" id="IPR003959">
    <property type="entry name" value="ATPase_AAA_core"/>
</dbReference>
<organism evidence="2 3">
    <name type="scientific">Pseudoalteromonas fuliginea</name>
    <dbReference type="NCBI Taxonomy" id="1872678"/>
    <lineage>
        <taxon>Bacteria</taxon>
        <taxon>Pseudomonadati</taxon>
        <taxon>Pseudomonadota</taxon>
        <taxon>Gammaproteobacteria</taxon>
        <taxon>Alteromonadales</taxon>
        <taxon>Pseudoalteromonadaceae</taxon>
        <taxon>Pseudoalteromonas</taxon>
    </lineage>
</organism>
<dbReference type="PANTHER" id="PTHR43581:SF2">
    <property type="entry name" value="EXCINUCLEASE ATPASE SUBUNIT"/>
    <property type="match status" value="1"/>
</dbReference>
<feature type="domain" description="ATPase AAA-type core" evidence="1">
    <location>
        <begin position="177"/>
        <end position="277"/>
    </location>
</feature>
<dbReference type="AlphaFoldDB" id="A0AB73BHZ5"/>
<dbReference type="PANTHER" id="PTHR43581">
    <property type="entry name" value="ATP/GTP PHOSPHATASE"/>
    <property type="match status" value="1"/>
</dbReference>
<evidence type="ECO:0000313" key="3">
    <source>
        <dbReference type="Proteomes" id="UP000324162"/>
    </source>
</evidence>
<accession>A0AB73BHZ5</accession>
<dbReference type="GO" id="GO:0005524">
    <property type="term" value="F:ATP binding"/>
    <property type="evidence" value="ECO:0007669"/>
    <property type="project" value="UniProtKB-KW"/>
</dbReference>
<reference evidence="2 3" key="1">
    <citation type="submission" date="2019-01" db="EMBL/GenBank/DDBJ databases">
        <title>Genome sequences of marine Pseudoalteromonas species.</title>
        <authorList>
            <person name="Boraston A.B."/>
            <person name="Hehemann J.-H."/>
            <person name="Vickers C.J."/>
            <person name="Salama-Alber O."/>
            <person name="Abe K."/>
            <person name="Hettle A.J."/>
        </authorList>
    </citation>
    <scope>NUCLEOTIDE SEQUENCE [LARGE SCALE GENOMIC DNA]</scope>
    <source>
        <strain evidence="2 3">PS42</strain>
    </source>
</reference>
<keyword evidence="2" id="KW-0067">ATP-binding</keyword>
<protein>
    <submittedName>
        <fullName evidence="2">ATP-binding protein</fullName>
    </submittedName>
</protein>
<proteinExistence type="predicted"/>
<sequence length="380" mass="43677">MINLGTLNLNMNSPINVLIGENGCGKSYVLSQLARDSVEEKESIIAIATSVYDKFPRRNFAKNYHYMGARLGRFIPREAVKQAISRINSYDSKGFFTLFQVLDYVGYDQRIGFKVSQIEYSFDEVINNITELDNVQKNDLGRVFYGLKNHLSNTPDDVLWLKRNHAYHEIFDEFLTYILLHEKTLKKYKLIKSIDIYLSKQKKIFPLSHASSGELSIISTLLFISSFIKDDTLILIDEPENSLHPKWQKEFISMILDLFSYYEPNIIVATHSPIVISGLHKELDVEIHKYTVDGFIRVISDPKNAESIYDELFDIVTPASRELSNRCAGILNDFSENKISLDVAENALEIYKEKSYDDQQIVFIDGIKELLVKIQNNKAS</sequence>
<keyword evidence="2" id="KW-0547">Nucleotide-binding</keyword>